<evidence type="ECO:0000313" key="2">
    <source>
        <dbReference type="Proteomes" id="UP000325081"/>
    </source>
</evidence>
<keyword evidence="1" id="KW-0687">Ribonucleoprotein</keyword>
<reference evidence="2" key="1">
    <citation type="journal article" date="2019" name="Curr. Biol.">
        <title>Genome Sequence of Striga asiatica Provides Insight into the Evolution of Plant Parasitism.</title>
        <authorList>
            <person name="Yoshida S."/>
            <person name="Kim S."/>
            <person name="Wafula E.K."/>
            <person name="Tanskanen J."/>
            <person name="Kim Y.M."/>
            <person name="Honaas L."/>
            <person name="Yang Z."/>
            <person name="Spallek T."/>
            <person name="Conn C.E."/>
            <person name="Ichihashi Y."/>
            <person name="Cheong K."/>
            <person name="Cui S."/>
            <person name="Der J.P."/>
            <person name="Gundlach H."/>
            <person name="Jiao Y."/>
            <person name="Hori C."/>
            <person name="Ishida J.K."/>
            <person name="Kasahara H."/>
            <person name="Kiba T."/>
            <person name="Kim M.S."/>
            <person name="Koo N."/>
            <person name="Laohavisit A."/>
            <person name="Lee Y.H."/>
            <person name="Lumba S."/>
            <person name="McCourt P."/>
            <person name="Mortimer J.C."/>
            <person name="Mutuku J.M."/>
            <person name="Nomura T."/>
            <person name="Sasaki-Sekimoto Y."/>
            <person name="Seto Y."/>
            <person name="Wang Y."/>
            <person name="Wakatake T."/>
            <person name="Sakakibara H."/>
            <person name="Demura T."/>
            <person name="Yamaguchi S."/>
            <person name="Yoneyama K."/>
            <person name="Manabe R.I."/>
            <person name="Nelson D.C."/>
            <person name="Schulman A.H."/>
            <person name="Timko M.P."/>
            <person name="dePamphilis C.W."/>
            <person name="Choi D."/>
            <person name="Shirasu K."/>
        </authorList>
    </citation>
    <scope>NUCLEOTIDE SEQUENCE [LARGE SCALE GENOMIC DNA]</scope>
    <source>
        <strain evidence="2">cv. UVA1</strain>
    </source>
</reference>
<evidence type="ECO:0000313" key="1">
    <source>
        <dbReference type="EMBL" id="GER50666.1"/>
    </source>
</evidence>
<dbReference type="AlphaFoldDB" id="A0A5A7QZX5"/>
<accession>A0A5A7QZX5</accession>
<organism evidence="1 2">
    <name type="scientific">Striga asiatica</name>
    <name type="common">Asiatic witchweed</name>
    <name type="synonym">Buchnera asiatica</name>
    <dbReference type="NCBI Taxonomy" id="4170"/>
    <lineage>
        <taxon>Eukaryota</taxon>
        <taxon>Viridiplantae</taxon>
        <taxon>Streptophyta</taxon>
        <taxon>Embryophyta</taxon>
        <taxon>Tracheophyta</taxon>
        <taxon>Spermatophyta</taxon>
        <taxon>Magnoliopsida</taxon>
        <taxon>eudicotyledons</taxon>
        <taxon>Gunneridae</taxon>
        <taxon>Pentapetalae</taxon>
        <taxon>asterids</taxon>
        <taxon>lamiids</taxon>
        <taxon>Lamiales</taxon>
        <taxon>Orobanchaceae</taxon>
        <taxon>Buchnereae</taxon>
        <taxon>Striga</taxon>
    </lineage>
</organism>
<comment type="caution">
    <text evidence="1">The sequence shown here is derived from an EMBL/GenBank/DDBJ whole genome shotgun (WGS) entry which is preliminary data.</text>
</comment>
<proteinExistence type="predicted"/>
<dbReference type="EMBL" id="BKCP01009403">
    <property type="protein sequence ID" value="GER50666.1"/>
    <property type="molecule type" value="Genomic_DNA"/>
</dbReference>
<keyword evidence="2" id="KW-1185">Reference proteome</keyword>
<dbReference type="GO" id="GO:1990904">
    <property type="term" value="C:ribonucleoprotein complex"/>
    <property type="evidence" value="ECO:0007669"/>
    <property type="project" value="UniProtKB-KW"/>
</dbReference>
<name>A0A5A7QZX5_STRAF</name>
<dbReference type="Proteomes" id="UP000325081">
    <property type="component" value="Unassembled WGS sequence"/>
</dbReference>
<gene>
    <name evidence="1" type="ORF">STAS_27993</name>
</gene>
<sequence length="121" mass="14074">MLRPTPTLTDSIKHSTFNFSPNFSKELEFVNGGRSIKRKTAEMWHEAAAGRLEELTSIFLRPLHSTGILLYRFYQGVEDNLAVNYIDRQFNFSSKPQRLLVLLRDGQKLMGMRLSFDQYDN</sequence>
<protein>
    <submittedName>
        <fullName evidence="1">Small nuclear ribonucleoprotein family protein</fullName>
    </submittedName>
</protein>